<dbReference type="SUPFAM" id="SSF50985">
    <property type="entry name" value="RCC1/BLIP-II"/>
    <property type="match status" value="1"/>
</dbReference>
<protein>
    <submittedName>
        <fullName evidence="2">Predicted protein</fullName>
    </submittedName>
</protein>
<dbReference type="InterPro" id="IPR009091">
    <property type="entry name" value="RCC1/BLIP-II"/>
</dbReference>
<accession>D2VJF2</accession>
<evidence type="ECO:0000256" key="1">
    <source>
        <dbReference type="SAM" id="MobiDB-lite"/>
    </source>
</evidence>
<gene>
    <name evidence="2" type="ORF">NAEGRDRAFT_69018</name>
</gene>
<proteinExistence type="predicted"/>
<reference evidence="2 3" key="1">
    <citation type="journal article" date="2010" name="Cell">
        <title>The genome of Naegleria gruberi illuminates early eukaryotic versatility.</title>
        <authorList>
            <person name="Fritz-Laylin L.K."/>
            <person name="Prochnik S.E."/>
            <person name="Ginger M.L."/>
            <person name="Dacks J.B."/>
            <person name="Carpenter M.L."/>
            <person name="Field M.C."/>
            <person name="Kuo A."/>
            <person name="Paredez A."/>
            <person name="Chapman J."/>
            <person name="Pham J."/>
            <person name="Shu S."/>
            <person name="Neupane R."/>
            <person name="Cipriano M."/>
            <person name="Mancuso J."/>
            <person name="Tu H."/>
            <person name="Salamov A."/>
            <person name="Lindquist E."/>
            <person name="Shapiro H."/>
            <person name="Lucas S."/>
            <person name="Grigoriev I.V."/>
            <person name="Cande W.Z."/>
            <person name="Fulton C."/>
            <person name="Rokhsar D.S."/>
            <person name="Dawson S.C."/>
        </authorList>
    </citation>
    <scope>NUCLEOTIDE SEQUENCE [LARGE SCALE GENOMIC DNA]</scope>
    <source>
        <strain evidence="2 3">NEG-M</strain>
    </source>
</reference>
<dbReference type="KEGG" id="ngr:NAEGRDRAFT_69018"/>
<dbReference type="AlphaFoldDB" id="D2VJF2"/>
<dbReference type="Gene3D" id="2.130.10.30">
    <property type="entry name" value="Regulator of chromosome condensation 1/beta-lactamase-inhibitor protein II"/>
    <property type="match status" value="1"/>
</dbReference>
<dbReference type="RefSeq" id="XP_002675677.1">
    <property type="nucleotide sequence ID" value="XM_002675631.1"/>
</dbReference>
<dbReference type="Proteomes" id="UP000006671">
    <property type="component" value="Unassembled WGS sequence"/>
</dbReference>
<evidence type="ECO:0000313" key="3">
    <source>
        <dbReference type="Proteomes" id="UP000006671"/>
    </source>
</evidence>
<feature type="region of interest" description="Disordered" evidence="1">
    <location>
        <begin position="1"/>
        <end position="23"/>
    </location>
</feature>
<dbReference type="EMBL" id="GG738876">
    <property type="protein sequence ID" value="EFC42933.1"/>
    <property type="molecule type" value="Genomic_DNA"/>
</dbReference>
<dbReference type="GeneID" id="8852080"/>
<sequence>MASKSSKETRGSHVDAIREELEQGKGRDNLIGKEFIKNNNRNYLESGLKTNIRPLTESDDYEIYFSGKSTNGALLTGSTEPKQLDGFEKFTKYDSDNAKKLSIPKDQALKFIDIGLQFTVIMTTRNEAFLYGDFVYGSSSASINPLGRQLSILMTLTPEVKLNYFPDEPVAMLCGEQFVAVLDSCNRLWYCGIEKFGTANSSCTYDFVEIGLKKYLETEFVDEPTHITHFRVGGRHLCFCINNRTIISTGANYYGQLGIINTPDLTPPVPPSTVLTVASTLSRYTFVKTWNADGKYRVRDVACSGNMTAILTGKL</sequence>
<name>D2VJF2_NAEGR</name>
<evidence type="ECO:0000313" key="2">
    <source>
        <dbReference type="EMBL" id="EFC42933.1"/>
    </source>
</evidence>
<dbReference type="VEuPathDB" id="AmoebaDB:NAEGRDRAFT_69018"/>
<organism evidence="3">
    <name type="scientific">Naegleria gruberi</name>
    <name type="common">Amoeba</name>
    <dbReference type="NCBI Taxonomy" id="5762"/>
    <lineage>
        <taxon>Eukaryota</taxon>
        <taxon>Discoba</taxon>
        <taxon>Heterolobosea</taxon>
        <taxon>Tetramitia</taxon>
        <taxon>Eutetramitia</taxon>
        <taxon>Vahlkampfiidae</taxon>
        <taxon>Naegleria</taxon>
    </lineage>
</organism>
<dbReference type="InParanoid" id="D2VJF2"/>
<keyword evidence="3" id="KW-1185">Reference proteome</keyword>